<reference evidence="1 2" key="1">
    <citation type="submission" date="2017-07" db="EMBL/GenBank/DDBJ databases">
        <title>Tamlnaduibacter salinus (Mi-7) genome sequencing.</title>
        <authorList>
            <person name="Verma A."/>
            <person name="Krishnamurthi S."/>
        </authorList>
    </citation>
    <scope>NUCLEOTIDE SEQUENCE [LARGE SCALE GENOMIC DNA]</scope>
    <source>
        <strain evidence="1 2">Mi-7</strain>
    </source>
</reference>
<evidence type="ECO:0008006" key="3">
    <source>
        <dbReference type="Google" id="ProtNLM"/>
    </source>
</evidence>
<gene>
    <name evidence="1" type="ORF">CF392_12665</name>
</gene>
<protein>
    <recommendedName>
        <fullName evidence="3">Polyketide cyclase/dehydrase/lipid transport protein</fullName>
    </recommendedName>
</protein>
<name>A0A2A2I112_9GAMM</name>
<evidence type="ECO:0000313" key="1">
    <source>
        <dbReference type="EMBL" id="PAV25098.1"/>
    </source>
</evidence>
<dbReference type="Proteomes" id="UP000218332">
    <property type="component" value="Unassembled WGS sequence"/>
</dbReference>
<dbReference type="Gene3D" id="3.30.530.20">
    <property type="match status" value="1"/>
</dbReference>
<dbReference type="SUPFAM" id="SSF55961">
    <property type="entry name" value="Bet v1-like"/>
    <property type="match status" value="1"/>
</dbReference>
<proteinExistence type="predicted"/>
<dbReference type="EMBL" id="NMPM01000078">
    <property type="protein sequence ID" value="PAV25098.1"/>
    <property type="molecule type" value="Genomic_DNA"/>
</dbReference>
<accession>A0A2A2I112</accession>
<comment type="caution">
    <text evidence="1">The sequence shown here is derived from an EMBL/GenBank/DDBJ whole genome shotgun (WGS) entry which is preliminary data.</text>
</comment>
<dbReference type="RefSeq" id="WP_095611821.1">
    <property type="nucleotide sequence ID" value="NZ_NMPM01000078.1"/>
</dbReference>
<evidence type="ECO:0000313" key="2">
    <source>
        <dbReference type="Proteomes" id="UP000218332"/>
    </source>
</evidence>
<sequence>MHWKTGWMKWLLFAVVVMGLVLWMGTQPRSVDVTESVIVDGDRAAIWQAVTDFDGVFHKSNPAHLETRFDTSSGGLFRDGTSFRQTELVGGFRGNLDGVVLDVYEGRRYAWRADTTYTVAGIPVTRVDEGGVLRIEKTRQGKGWMLSHRVYGRFPDTFKGRVLSWVMSAVFDIEADAARHTLTELEYIKRLVEGNGHG</sequence>
<keyword evidence="2" id="KW-1185">Reference proteome</keyword>
<dbReference type="InterPro" id="IPR023393">
    <property type="entry name" value="START-like_dom_sf"/>
</dbReference>
<organism evidence="1 2">
    <name type="scientific">Tamilnaduibacter salinus</name>
    <dbReference type="NCBI Taxonomy" id="1484056"/>
    <lineage>
        <taxon>Bacteria</taxon>
        <taxon>Pseudomonadati</taxon>
        <taxon>Pseudomonadota</taxon>
        <taxon>Gammaproteobacteria</taxon>
        <taxon>Pseudomonadales</taxon>
        <taxon>Marinobacteraceae</taxon>
        <taxon>Tamilnaduibacter</taxon>
    </lineage>
</organism>
<dbReference type="AlphaFoldDB" id="A0A2A2I112"/>